<dbReference type="InterPro" id="IPR003431">
    <property type="entry name" value="B-propeller_Phytase"/>
</dbReference>
<dbReference type="Proteomes" id="UP000319980">
    <property type="component" value="Unassembled WGS sequence"/>
</dbReference>
<dbReference type="AlphaFoldDB" id="A0A5C5U5V7"/>
<evidence type="ECO:0000313" key="3">
    <source>
        <dbReference type="EMBL" id="TWT21179.1"/>
    </source>
</evidence>
<accession>A0A5C5U5V7</accession>
<keyword evidence="4" id="KW-1185">Reference proteome</keyword>
<dbReference type="Gene3D" id="2.120.10.30">
    <property type="entry name" value="TolB, C-terminal domain"/>
    <property type="match status" value="1"/>
</dbReference>
<sequence length="367" mass="39917">MRLPLPLLAALLLSACATPRQQSSSAPTSAAATPPPAGVVTVAERYVSHENPDDELDSLATWPAEDGTTWLIATAKKTHELVVFDADSGEQLRTVGHKGTADGEFLRPNGVFVHGDLLFVSERDNRRVQMFRLPAFTPLGSFGEGQLRSPYGLWAHEAEVGELQLYVTDSFMDGARFDVVPPFDQLDRRVRRYRVRIDSEGRPAAQHLGAFGDTREATALRMVESLVGDPAHDRLLVADEDRRHAATLREYTLDGRFTGGGVPEGVFQGEPEGIALWTCDADAGYWLAADQLHPLTIFRVFDRTTLAPRGAFSGQVTAWTDGIALHAGATTRFPSGVLFAVHNDKAVAAFDLRDVAQALGLDPACMQ</sequence>
<dbReference type="OrthoDB" id="5943115at2"/>
<organism evidence="3 4">
    <name type="scientific">Luteimonas marina</name>
    <dbReference type="NCBI Taxonomy" id="488485"/>
    <lineage>
        <taxon>Bacteria</taxon>
        <taxon>Pseudomonadati</taxon>
        <taxon>Pseudomonadota</taxon>
        <taxon>Gammaproteobacteria</taxon>
        <taxon>Lysobacterales</taxon>
        <taxon>Lysobacteraceae</taxon>
        <taxon>Luteimonas</taxon>
    </lineage>
</organism>
<dbReference type="EMBL" id="VOHK01000003">
    <property type="protein sequence ID" value="TWT21179.1"/>
    <property type="molecule type" value="Genomic_DNA"/>
</dbReference>
<evidence type="ECO:0000256" key="1">
    <source>
        <dbReference type="SAM" id="SignalP"/>
    </source>
</evidence>
<feature type="signal peptide" evidence="1">
    <location>
        <begin position="1"/>
        <end position="22"/>
    </location>
</feature>
<evidence type="ECO:0000313" key="4">
    <source>
        <dbReference type="Proteomes" id="UP000319980"/>
    </source>
</evidence>
<gene>
    <name evidence="3" type="ORF">FQY83_07390</name>
</gene>
<dbReference type="PROSITE" id="PS51257">
    <property type="entry name" value="PROKAR_LIPOPROTEIN"/>
    <property type="match status" value="1"/>
</dbReference>
<dbReference type="SUPFAM" id="SSF50956">
    <property type="entry name" value="Thermostable phytase (3-phytase)"/>
    <property type="match status" value="1"/>
</dbReference>
<dbReference type="PROSITE" id="PS51662">
    <property type="entry name" value="BP_PHYTASE"/>
    <property type="match status" value="1"/>
</dbReference>
<dbReference type="GO" id="GO:0008270">
    <property type="term" value="F:zinc ion binding"/>
    <property type="evidence" value="ECO:0007669"/>
    <property type="project" value="UniProtKB-KW"/>
</dbReference>
<keyword evidence="1" id="KW-0732">Signal</keyword>
<evidence type="ECO:0000259" key="2">
    <source>
        <dbReference type="PROSITE" id="PS51662"/>
    </source>
</evidence>
<dbReference type="PANTHER" id="PTHR24104">
    <property type="entry name" value="E3 UBIQUITIN-PROTEIN LIGASE NHLRC1-RELATED"/>
    <property type="match status" value="1"/>
</dbReference>
<comment type="caution">
    <text evidence="3">The sequence shown here is derived from an EMBL/GenBank/DDBJ whole genome shotgun (WGS) entry which is preliminary data.</text>
</comment>
<dbReference type="GO" id="GO:0016158">
    <property type="term" value="F:inositol hexakisphosphate 3-phosphatase activity"/>
    <property type="evidence" value="ECO:0007669"/>
    <property type="project" value="InterPro"/>
</dbReference>
<proteinExistence type="predicted"/>
<dbReference type="InterPro" id="IPR050952">
    <property type="entry name" value="TRIM-NHL_E3_ligases"/>
</dbReference>
<dbReference type="InterPro" id="IPR011042">
    <property type="entry name" value="6-blade_b-propeller_TolB-like"/>
</dbReference>
<feature type="chain" id="PRO_5022862039" evidence="1">
    <location>
        <begin position="23"/>
        <end position="367"/>
    </location>
</feature>
<dbReference type="PANTHER" id="PTHR24104:SF25">
    <property type="entry name" value="PROTEIN LIN-41"/>
    <property type="match status" value="1"/>
</dbReference>
<reference evidence="3 4" key="1">
    <citation type="journal article" date="2008" name="Int. J. Syst. Evol. Microbiol.">
        <title>Luteimonas marina sp. nov., isolated from seawater.</title>
        <authorList>
            <person name="Baik K.S."/>
            <person name="Park S.C."/>
            <person name="Kim M.S."/>
            <person name="Kim E.M."/>
            <person name="Park C."/>
            <person name="Chun J."/>
            <person name="Seong C.N."/>
        </authorList>
    </citation>
    <scope>NUCLEOTIDE SEQUENCE [LARGE SCALE GENOMIC DNA]</scope>
    <source>
        <strain evidence="3 4">FR1330</strain>
    </source>
</reference>
<protein>
    <submittedName>
        <fullName evidence="3">Phytase</fullName>
    </submittedName>
</protein>
<feature type="domain" description="BPP" evidence="2">
    <location>
        <begin position="23"/>
        <end position="359"/>
    </location>
</feature>
<name>A0A5C5U5V7_9GAMM</name>
<dbReference type="RefSeq" id="WP_146386660.1">
    <property type="nucleotide sequence ID" value="NZ_VOHK01000003.1"/>
</dbReference>